<accession>A0A2X4WKB1</accession>
<dbReference type="RefSeq" id="WP_066139660.1">
    <property type="nucleotide sequence ID" value="NZ_CBCSGM010000001.1"/>
</dbReference>
<name>A0A2X4WKB1_LEDLE</name>
<dbReference type="KEGG" id="blen:NCTC4824_02662"/>
<evidence type="ECO:0000313" key="1">
    <source>
        <dbReference type="EMBL" id="SQI60228.1"/>
    </source>
</evidence>
<keyword evidence="1" id="KW-0969">Cilium</keyword>
<gene>
    <name evidence="1" type="ORF">NCTC4824_02662</name>
</gene>
<keyword evidence="2" id="KW-1185">Reference proteome</keyword>
<evidence type="ECO:0000313" key="2">
    <source>
        <dbReference type="Proteomes" id="UP000249134"/>
    </source>
</evidence>
<dbReference type="AlphaFoldDB" id="A0A2X4WKB1"/>
<reference evidence="1 2" key="1">
    <citation type="submission" date="2018-06" db="EMBL/GenBank/DDBJ databases">
        <authorList>
            <consortium name="Pathogen Informatics"/>
            <person name="Doyle S."/>
        </authorList>
    </citation>
    <scope>NUCLEOTIDE SEQUENCE [LARGE SCALE GENOMIC DNA]</scope>
    <source>
        <strain evidence="1 2">NCTC4824</strain>
    </source>
</reference>
<dbReference type="InterPro" id="IPR013367">
    <property type="entry name" value="Flagellar_put"/>
</dbReference>
<dbReference type="Pfam" id="PF12611">
    <property type="entry name" value="Flagellar_put"/>
    <property type="match status" value="1"/>
</dbReference>
<organism evidence="1 2">
    <name type="scientific">Lederbergia lenta</name>
    <name type="common">Bacillus lentus</name>
    <dbReference type="NCBI Taxonomy" id="1467"/>
    <lineage>
        <taxon>Bacteria</taxon>
        <taxon>Bacillati</taxon>
        <taxon>Bacillota</taxon>
        <taxon>Bacilli</taxon>
        <taxon>Bacillales</taxon>
        <taxon>Bacillaceae</taxon>
        <taxon>Lederbergia</taxon>
    </lineage>
</organism>
<dbReference type="EMBL" id="LS483476">
    <property type="protein sequence ID" value="SQI60228.1"/>
    <property type="molecule type" value="Genomic_DNA"/>
</dbReference>
<dbReference type="NCBIfam" id="TIGR02530">
    <property type="entry name" value="flg_new"/>
    <property type="match status" value="1"/>
</dbReference>
<dbReference type="Proteomes" id="UP000249134">
    <property type="component" value="Chromosome 1"/>
</dbReference>
<protein>
    <submittedName>
        <fullName evidence="1">Flagellar operon protein</fullName>
    </submittedName>
</protein>
<sequence length="130" mass="14396">MGNNIIHKLPSQPITIQSYPKKAIRESVPSSKSFSQHLEQASTAQTSLKISKHAGIRMDQRQIDIGPDVWEQIGEKVDEAKRKGVNDSLVLIKNAALIVNTKNSTVVTVMDRKEAGKQIFTKIDGTIIMD</sequence>
<keyword evidence="1" id="KW-0282">Flagellum</keyword>
<dbReference type="STRING" id="1348624.GCA_001591545_01711"/>
<keyword evidence="1" id="KW-0966">Cell projection</keyword>
<proteinExistence type="predicted"/>